<dbReference type="EMBL" id="BMKR01000009">
    <property type="protein sequence ID" value="GGF80604.1"/>
    <property type="molecule type" value="Genomic_DNA"/>
</dbReference>
<keyword evidence="1" id="KW-0732">Signal</keyword>
<feature type="signal peptide" evidence="1">
    <location>
        <begin position="1"/>
        <end position="26"/>
    </location>
</feature>
<keyword evidence="4" id="KW-1185">Reference proteome</keyword>
<reference evidence="3" key="2">
    <citation type="submission" date="2020-09" db="EMBL/GenBank/DDBJ databases">
        <authorList>
            <person name="Sun Q."/>
            <person name="Zhou Y."/>
        </authorList>
    </citation>
    <scope>NUCLEOTIDE SEQUENCE</scope>
    <source>
        <strain evidence="3">CGMCC 1.16134</strain>
    </source>
</reference>
<comment type="caution">
    <text evidence="3">The sequence shown here is derived from an EMBL/GenBank/DDBJ whole genome shotgun (WGS) entry which is preliminary data.</text>
</comment>
<sequence length="429" mass="44606">MKKFRHWLVLSLAVILMITSMSPAFAQTTGISGSSVHAAAAQQSKAGHWAEASIDRWTGNGIINGYEDGTFQPDRSITRAEFVNVLNKVFGFTAQADTHFSDVPTDAWYRSALSVAKAAGYYEGFPNNEAKASAEITRQDAVTLLARVFSLKPANGSSVTFKDSAALSSDAREAVSALSGVISGYESGAFLPAGKITRAEAITLVDRLVSGYFSVSGEFAGGNIAGNSIINTSGVLLKEAALSGNLYLTAGIGSGEATLDGVTVKGHTFVSGGGENSVNLNQSMLNEVTVDRKEGRVRLHLTGTTRIAKVTLNSDGLLELAEGTIMEQVVLNHKAEIKLASGAKINSLVINESAANTSITGAGDIGSLIVQASGVTLNGKLLAPGTTVVIGGAAACGSANCHHRSGERRIIRRDTNSGANSSSNRRAGR</sequence>
<gene>
    <name evidence="3" type="ORF">GCM10010912_27180</name>
</gene>
<dbReference type="Pfam" id="PF00395">
    <property type="entry name" value="SLH"/>
    <property type="match status" value="3"/>
</dbReference>
<evidence type="ECO:0000313" key="3">
    <source>
        <dbReference type="EMBL" id="GGF80604.1"/>
    </source>
</evidence>
<dbReference type="PROSITE" id="PS51272">
    <property type="entry name" value="SLH"/>
    <property type="match status" value="2"/>
</dbReference>
<reference evidence="3" key="1">
    <citation type="journal article" date="2014" name="Int. J. Syst. Evol. Microbiol.">
        <title>Complete genome sequence of Corynebacterium casei LMG S-19264T (=DSM 44701T), isolated from a smear-ripened cheese.</title>
        <authorList>
            <consortium name="US DOE Joint Genome Institute (JGI-PGF)"/>
            <person name="Walter F."/>
            <person name="Albersmeier A."/>
            <person name="Kalinowski J."/>
            <person name="Ruckert C."/>
        </authorList>
    </citation>
    <scope>NUCLEOTIDE SEQUENCE</scope>
    <source>
        <strain evidence="3">CGMCC 1.16134</strain>
    </source>
</reference>
<dbReference type="AlphaFoldDB" id="A0A917CCL7"/>
<accession>A0A917CCL7</accession>
<proteinExistence type="predicted"/>
<dbReference type="RefSeq" id="WP_189025595.1">
    <property type="nucleotide sequence ID" value="NZ_BMKR01000009.1"/>
</dbReference>
<dbReference type="PANTHER" id="PTHR43308:SF5">
    <property type="entry name" value="S-LAYER PROTEIN _ PEPTIDOGLYCAN ENDO-BETA-N-ACETYLGLUCOSAMINIDASE"/>
    <property type="match status" value="1"/>
</dbReference>
<feature type="domain" description="SLH" evidence="2">
    <location>
        <begin position="101"/>
        <end position="159"/>
    </location>
</feature>
<organism evidence="3 4">
    <name type="scientific">Paenibacillus albidus</name>
    <dbReference type="NCBI Taxonomy" id="2041023"/>
    <lineage>
        <taxon>Bacteria</taxon>
        <taxon>Bacillati</taxon>
        <taxon>Bacillota</taxon>
        <taxon>Bacilli</taxon>
        <taxon>Bacillales</taxon>
        <taxon>Paenibacillaceae</taxon>
        <taxon>Paenibacillus</taxon>
    </lineage>
</organism>
<evidence type="ECO:0000256" key="1">
    <source>
        <dbReference type="SAM" id="SignalP"/>
    </source>
</evidence>
<feature type="domain" description="SLH" evidence="2">
    <location>
        <begin position="37"/>
        <end position="100"/>
    </location>
</feature>
<protein>
    <recommendedName>
        <fullName evidence="2">SLH domain-containing protein</fullName>
    </recommendedName>
</protein>
<name>A0A917CCL7_9BACL</name>
<dbReference type="InterPro" id="IPR001119">
    <property type="entry name" value="SLH_dom"/>
</dbReference>
<dbReference type="Proteomes" id="UP000637643">
    <property type="component" value="Unassembled WGS sequence"/>
</dbReference>
<evidence type="ECO:0000259" key="2">
    <source>
        <dbReference type="PROSITE" id="PS51272"/>
    </source>
</evidence>
<feature type="chain" id="PRO_5036815869" description="SLH domain-containing protein" evidence="1">
    <location>
        <begin position="27"/>
        <end position="429"/>
    </location>
</feature>
<evidence type="ECO:0000313" key="4">
    <source>
        <dbReference type="Proteomes" id="UP000637643"/>
    </source>
</evidence>
<dbReference type="PANTHER" id="PTHR43308">
    <property type="entry name" value="OUTER MEMBRANE PROTEIN ALPHA-RELATED"/>
    <property type="match status" value="1"/>
</dbReference>
<dbReference type="InterPro" id="IPR051465">
    <property type="entry name" value="Cell_Envelope_Struct_Comp"/>
</dbReference>